<dbReference type="EMBL" id="MU839858">
    <property type="protein sequence ID" value="KAK1749439.1"/>
    <property type="molecule type" value="Genomic_DNA"/>
</dbReference>
<feature type="region of interest" description="Disordered" evidence="1">
    <location>
        <begin position="159"/>
        <end position="195"/>
    </location>
</feature>
<name>A0AAJ0B0H9_9PEZI</name>
<reference evidence="2" key="1">
    <citation type="submission" date="2023-06" db="EMBL/GenBank/DDBJ databases">
        <title>Genome-scale phylogeny and comparative genomics of the fungal order Sordariales.</title>
        <authorList>
            <consortium name="Lawrence Berkeley National Laboratory"/>
            <person name="Hensen N."/>
            <person name="Bonometti L."/>
            <person name="Westerberg I."/>
            <person name="Brannstrom I.O."/>
            <person name="Guillou S."/>
            <person name="Cros-Aarteil S."/>
            <person name="Calhoun S."/>
            <person name="Haridas S."/>
            <person name="Kuo A."/>
            <person name="Mondo S."/>
            <person name="Pangilinan J."/>
            <person name="Riley R."/>
            <person name="Labutti K."/>
            <person name="Andreopoulos B."/>
            <person name="Lipzen A."/>
            <person name="Chen C."/>
            <person name="Yanf M."/>
            <person name="Daum C."/>
            <person name="Ng V."/>
            <person name="Clum A."/>
            <person name="Steindorff A."/>
            <person name="Ohm R."/>
            <person name="Martin F."/>
            <person name="Silar P."/>
            <person name="Natvig D."/>
            <person name="Lalanne C."/>
            <person name="Gautier V."/>
            <person name="Ament-Velasquez S.L."/>
            <person name="Kruys A."/>
            <person name="Hutchinson M.I."/>
            <person name="Powell A.J."/>
            <person name="Barry K."/>
            <person name="Miller A.N."/>
            <person name="Grigoriev I.V."/>
            <person name="Debuchy R."/>
            <person name="Gladieux P."/>
            <person name="Thoren M.H."/>
            <person name="Johannesson H."/>
        </authorList>
    </citation>
    <scope>NUCLEOTIDE SEQUENCE</scope>
    <source>
        <strain evidence="2">PSN4</strain>
    </source>
</reference>
<proteinExistence type="predicted"/>
<protein>
    <submittedName>
        <fullName evidence="2">Uncharacterized protein</fullName>
    </submittedName>
</protein>
<dbReference type="AlphaFoldDB" id="A0AAJ0B0H9"/>
<sequence length="406" mass="45554">MCRSNNEARVCKTSVEKLSSSGSRITYGHECDRAMWQHVIRYRLDESPTAVLRRGWNGHGGLRQRMYLDKPNGQPWAWSDLVVPKIQRAIYARVREARERGLMRYEHGIVVWADWARGFTSQEWDGETFTEEYGRELLAAMPECASSIIGTGVSGCNNPERLLTPQSQQASRLRTPAPAPAPLPTPPASTASQWVSTSRIPIDSLSAGVDLSFGQMLDMVQEEGNQSKIDRWSRYPQQSAPHDNTSPSVPASVIDLKTCSDGPVTAEDEEGLARYSIEDLTRMSKRGAILLLDTHIFLLRLRQGGLIGDGEQGAESASLEATVIADREVLLQELCDIDDELDRRMRTHYRLDGCPSPLTAYRVPLRWPLSGLIWGAPCWSTPPFSPLLEERREHQRRELGLHVSHD</sequence>
<accession>A0AAJ0B0H9</accession>
<dbReference type="Proteomes" id="UP001239445">
    <property type="component" value="Unassembled WGS sequence"/>
</dbReference>
<organism evidence="2 3">
    <name type="scientific">Echria macrotheca</name>
    <dbReference type="NCBI Taxonomy" id="438768"/>
    <lineage>
        <taxon>Eukaryota</taxon>
        <taxon>Fungi</taxon>
        <taxon>Dikarya</taxon>
        <taxon>Ascomycota</taxon>
        <taxon>Pezizomycotina</taxon>
        <taxon>Sordariomycetes</taxon>
        <taxon>Sordariomycetidae</taxon>
        <taxon>Sordariales</taxon>
        <taxon>Schizotheciaceae</taxon>
        <taxon>Echria</taxon>
    </lineage>
</organism>
<feature type="compositionally biased region" description="Pro residues" evidence="1">
    <location>
        <begin position="177"/>
        <end position="187"/>
    </location>
</feature>
<evidence type="ECO:0000313" key="3">
    <source>
        <dbReference type="Proteomes" id="UP001239445"/>
    </source>
</evidence>
<comment type="caution">
    <text evidence="2">The sequence shown here is derived from an EMBL/GenBank/DDBJ whole genome shotgun (WGS) entry which is preliminary data.</text>
</comment>
<gene>
    <name evidence="2" type="ORF">QBC47DRAFT_408010</name>
</gene>
<keyword evidence="3" id="KW-1185">Reference proteome</keyword>
<evidence type="ECO:0000313" key="2">
    <source>
        <dbReference type="EMBL" id="KAK1749439.1"/>
    </source>
</evidence>
<evidence type="ECO:0000256" key="1">
    <source>
        <dbReference type="SAM" id="MobiDB-lite"/>
    </source>
</evidence>